<proteinExistence type="predicted"/>
<name>A0ABU6MB91_9BACI</name>
<gene>
    <name evidence="1" type="ORF">P4T90_02385</name>
</gene>
<reference evidence="1 2" key="1">
    <citation type="submission" date="2023-03" db="EMBL/GenBank/DDBJ databases">
        <title>Bacillus Genome Sequencing.</title>
        <authorList>
            <person name="Dunlap C."/>
        </authorList>
    </citation>
    <scope>NUCLEOTIDE SEQUENCE [LARGE SCALE GENOMIC DNA]</scope>
    <source>
        <strain evidence="1 2">B-23453</strain>
    </source>
</reference>
<protein>
    <submittedName>
        <fullName evidence="1">Uncharacterized protein</fullName>
    </submittedName>
</protein>
<evidence type="ECO:0000313" key="1">
    <source>
        <dbReference type="EMBL" id="MED1201934.1"/>
    </source>
</evidence>
<accession>A0ABU6MB91</accession>
<comment type="caution">
    <text evidence="1">The sequence shown here is derived from an EMBL/GenBank/DDBJ whole genome shotgun (WGS) entry which is preliminary data.</text>
</comment>
<sequence length="100" mass="11758">MGENNQELKNSIRKFNCLLEGQPDNSNSVVEFISFLRYFLRIKAKDPIPTIEVMTLIKEYKPIVFNILKQMSKKNDRLRFLTELSMGLTLAEERLNKIIH</sequence>
<dbReference type="EMBL" id="JARMAB010000004">
    <property type="protein sequence ID" value="MED1201934.1"/>
    <property type="molecule type" value="Genomic_DNA"/>
</dbReference>
<dbReference type="Proteomes" id="UP001341444">
    <property type="component" value="Unassembled WGS sequence"/>
</dbReference>
<keyword evidence="2" id="KW-1185">Reference proteome</keyword>
<evidence type="ECO:0000313" key="2">
    <source>
        <dbReference type="Proteomes" id="UP001341444"/>
    </source>
</evidence>
<organism evidence="1 2">
    <name type="scientific">Heyndrickxia acidicola</name>
    <dbReference type="NCBI Taxonomy" id="209389"/>
    <lineage>
        <taxon>Bacteria</taxon>
        <taxon>Bacillati</taxon>
        <taxon>Bacillota</taxon>
        <taxon>Bacilli</taxon>
        <taxon>Bacillales</taxon>
        <taxon>Bacillaceae</taxon>
        <taxon>Heyndrickxia</taxon>
    </lineage>
</organism>
<dbReference type="RefSeq" id="WP_066264475.1">
    <property type="nucleotide sequence ID" value="NZ_JARMAB010000004.1"/>
</dbReference>